<dbReference type="InterPro" id="IPR016691">
    <property type="entry name" value="TRMT11"/>
</dbReference>
<evidence type="ECO:0000256" key="10">
    <source>
        <dbReference type="PROSITE-ProRule" id="PRU00959"/>
    </source>
</evidence>
<dbReference type="GO" id="GO:0160102">
    <property type="term" value="F:tRNA (guanine(10)-N2)-methyltransferase activity"/>
    <property type="evidence" value="ECO:0007669"/>
    <property type="project" value="UniProtKB-EC"/>
</dbReference>
<feature type="domain" description="Ribosomal RNA large subunit methyltransferase K/L-like methyltransferase" evidence="11">
    <location>
        <begin position="185"/>
        <end position="299"/>
    </location>
</feature>
<dbReference type="Gene3D" id="3.40.50.150">
    <property type="entry name" value="Vaccinia Virus protein VP39"/>
    <property type="match status" value="1"/>
</dbReference>
<dbReference type="EMBL" id="CP138582">
    <property type="protein sequence ID" value="WPG99592.1"/>
    <property type="molecule type" value="Genomic_DNA"/>
</dbReference>
<dbReference type="EC" id="2.1.1.214" evidence="9"/>
<proteinExistence type="inferred from homology"/>
<evidence type="ECO:0000256" key="3">
    <source>
        <dbReference type="ARBA" id="ARBA00022555"/>
    </source>
</evidence>
<comment type="similarity">
    <text evidence="10">Belongs to the class I-like SAM-binding methyltransferase superfamily. TRM11 methyltransferase family.</text>
</comment>
<keyword evidence="7 10" id="KW-0819">tRNA processing</keyword>
<evidence type="ECO:0000256" key="1">
    <source>
        <dbReference type="ARBA" id="ARBA00004496"/>
    </source>
</evidence>
<keyword evidence="6 10" id="KW-0949">S-adenosyl-L-methionine</keyword>
<dbReference type="PANTHER" id="PTHR13370:SF3">
    <property type="entry name" value="TRNA (GUANINE(10)-N2)-METHYLTRANSFERASE HOMOLOG"/>
    <property type="match status" value="1"/>
</dbReference>
<dbReference type="InterPro" id="IPR059073">
    <property type="entry name" value="TRMT11_N"/>
</dbReference>
<dbReference type="GO" id="GO:0043527">
    <property type="term" value="C:tRNA methyltransferase complex"/>
    <property type="evidence" value="ECO:0007669"/>
    <property type="project" value="UniProtKB-ARBA"/>
</dbReference>
<dbReference type="Proteomes" id="UP001303373">
    <property type="component" value="Chromosome 3"/>
</dbReference>
<evidence type="ECO:0000256" key="6">
    <source>
        <dbReference type="ARBA" id="ARBA00022691"/>
    </source>
</evidence>
<keyword evidence="8 10" id="KW-0694">RNA-binding</keyword>
<evidence type="ECO:0000313" key="14">
    <source>
        <dbReference type="Proteomes" id="UP001303373"/>
    </source>
</evidence>
<keyword evidence="14" id="KW-1185">Reference proteome</keyword>
<evidence type="ECO:0000256" key="2">
    <source>
        <dbReference type="ARBA" id="ARBA00022490"/>
    </source>
</evidence>
<comment type="subcellular location">
    <subcellularLocation>
        <location evidence="1">Cytoplasm</location>
    </subcellularLocation>
</comment>
<dbReference type="GO" id="GO:0032259">
    <property type="term" value="P:methylation"/>
    <property type="evidence" value="ECO:0007669"/>
    <property type="project" value="UniProtKB-UniRule"/>
</dbReference>
<feature type="domain" description="tRNA (guanine(10)-N(2))-methyltransferase TRMT11 N-terminal" evidence="12">
    <location>
        <begin position="1"/>
        <end position="175"/>
    </location>
</feature>
<evidence type="ECO:0000259" key="12">
    <source>
        <dbReference type="Pfam" id="PF25904"/>
    </source>
</evidence>
<dbReference type="PROSITE" id="PS00092">
    <property type="entry name" value="N6_MTASE"/>
    <property type="match status" value="1"/>
</dbReference>
<gene>
    <name evidence="13" type="ORF">R9X50_00241000</name>
</gene>
<dbReference type="Pfam" id="PF01170">
    <property type="entry name" value="UPF0020"/>
    <property type="match status" value="1"/>
</dbReference>
<dbReference type="AlphaFoldDB" id="A0AAQ3RAY7"/>
<dbReference type="GO" id="GO:0008033">
    <property type="term" value="P:tRNA processing"/>
    <property type="evidence" value="ECO:0007669"/>
    <property type="project" value="UniProtKB-UniRule"/>
</dbReference>
<keyword evidence="2" id="KW-0963">Cytoplasm</keyword>
<evidence type="ECO:0000259" key="11">
    <source>
        <dbReference type="Pfam" id="PF01170"/>
    </source>
</evidence>
<evidence type="ECO:0000256" key="8">
    <source>
        <dbReference type="ARBA" id="ARBA00022884"/>
    </source>
</evidence>
<evidence type="ECO:0000256" key="7">
    <source>
        <dbReference type="ARBA" id="ARBA00022694"/>
    </source>
</evidence>
<accession>A0AAQ3RAY7</accession>
<keyword evidence="5 10" id="KW-0808">Transferase</keyword>
<protein>
    <recommendedName>
        <fullName evidence="9">tRNA (guanine(10)-N(2))-methyltransferase</fullName>
        <ecNumber evidence="9">2.1.1.214</ecNumber>
    </recommendedName>
</protein>
<dbReference type="GO" id="GO:0000049">
    <property type="term" value="F:tRNA binding"/>
    <property type="evidence" value="ECO:0007669"/>
    <property type="project" value="UniProtKB-UniRule"/>
</dbReference>
<dbReference type="GO" id="GO:0005737">
    <property type="term" value="C:cytoplasm"/>
    <property type="evidence" value="ECO:0007669"/>
    <property type="project" value="UniProtKB-SubCell"/>
</dbReference>
<keyword evidence="3 10" id="KW-0820">tRNA-binding</keyword>
<organism evidence="13 14">
    <name type="scientific">Acrodontium crateriforme</name>
    <dbReference type="NCBI Taxonomy" id="150365"/>
    <lineage>
        <taxon>Eukaryota</taxon>
        <taxon>Fungi</taxon>
        <taxon>Dikarya</taxon>
        <taxon>Ascomycota</taxon>
        <taxon>Pezizomycotina</taxon>
        <taxon>Dothideomycetes</taxon>
        <taxon>Dothideomycetidae</taxon>
        <taxon>Mycosphaerellales</taxon>
        <taxon>Teratosphaeriaceae</taxon>
        <taxon>Acrodontium</taxon>
    </lineage>
</organism>
<keyword evidence="4 10" id="KW-0489">Methyltransferase</keyword>
<dbReference type="PANTHER" id="PTHR13370">
    <property type="entry name" value="RNA METHYLASE-RELATED"/>
    <property type="match status" value="1"/>
</dbReference>
<dbReference type="InterPro" id="IPR000241">
    <property type="entry name" value="RlmKL-like_Mtase"/>
</dbReference>
<sequence length="467" mass="52669">MEYLIRFAQLHETFRKPETDSLAELTGVTIDWEFYSEKSPYSIVRLDGGEWNSARARNLIARSILATGIYELWGAGTDYASLHADVRRRTQAVWPECYTQSFRFEIDAFHGSRSTEERRRIYESFKYMGFIGGVDMSKPDNQFTVFEEYQLDAVGNAGPEPIRLYLGRAVAESGRKAVNKYNLKKRKYIATTSMDAELSLVTANMALAAPGRIAYDPFTGTGSFPLSCAHFGSAVAGSDLDGRSIRGAPQRNVATNFAQYNTSHLYLGGFVADVTNSPLVQRRFLDSIVCDPPYGVREGLKVLGSPRIELQQEVILQDGTPAHLAPGYIPPKKPYSFFRMLDDILAFSADRLVDRGRLCMWMPVAGAVEETGSDEAIVGGETEFAIPRHPALEVLSVCTQDFNKWSRRLLTYRRLKDQDINQTELATYKEYRKTMNNDEATQGHRFSADDLNDFRRKYFQGFKDGVV</sequence>
<dbReference type="Pfam" id="PF25904">
    <property type="entry name" value="Tmrp11_N"/>
    <property type="match status" value="1"/>
</dbReference>
<evidence type="ECO:0000313" key="13">
    <source>
        <dbReference type="EMBL" id="WPG99592.1"/>
    </source>
</evidence>
<dbReference type="PIRSF" id="PIRSF017259">
    <property type="entry name" value="tRNA_mtfrase_TRM11"/>
    <property type="match status" value="1"/>
</dbReference>
<evidence type="ECO:0000256" key="9">
    <source>
        <dbReference type="ARBA" id="ARBA00066937"/>
    </source>
</evidence>
<dbReference type="InterPro" id="IPR002052">
    <property type="entry name" value="DNA_methylase_N6_adenine_CS"/>
</dbReference>
<dbReference type="PROSITE" id="PS51627">
    <property type="entry name" value="SAM_MT_TRM11"/>
    <property type="match status" value="1"/>
</dbReference>
<dbReference type="InterPro" id="IPR029063">
    <property type="entry name" value="SAM-dependent_MTases_sf"/>
</dbReference>
<evidence type="ECO:0000256" key="5">
    <source>
        <dbReference type="ARBA" id="ARBA00022679"/>
    </source>
</evidence>
<evidence type="ECO:0000256" key="4">
    <source>
        <dbReference type="ARBA" id="ARBA00022603"/>
    </source>
</evidence>
<reference evidence="13 14" key="1">
    <citation type="submission" date="2023-11" db="EMBL/GenBank/DDBJ databases">
        <title>An acidophilic fungus is an integral part of prey digestion in a carnivorous sundew plant.</title>
        <authorList>
            <person name="Tsai I.J."/>
        </authorList>
    </citation>
    <scope>NUCLEOTIDE SEQUENCE [LARGE SCALE GENOMIC DNA]</scope>
    <source>
        <strain evidence="13">169a</strain>
    </source>
</reference>
<name>A0AAQ3RAY7_9PEZI</name>
<dbReference type="SUPFAM" id="SSF53335">
    <property type="entry name" value="S-adenosyl-L-methionine-dependent methyltransferases"/>
    <property type="match status" value="1"/>
</dbReference>